<dbReference type="InterPro" id="IPR052016">
    <property type="entry name" value="Bact_Sigma-Reg"/>
</dbReference>
<comment type="caution">
    <text evidence="4">The sequence shown here is derived from an EMBL/GenBank/DDBJ whole genome shotgun (WGS) entry which is preliminary data.</text>
</comment>
<name>A0A5C4UM11_9ACTN</name>
<dbReference type="SMART" id="SM00331">
    <property type="entry name" value="PP2C_SIG"/>
    <property type="match status" value="1"/>
</dbReference>
<feature type="compositionally biased region" description="Pro residues" evidence="2">
    <location>
        <begin position="18"/>
        <end position="29"/>
    </location>
</feature>
<dbReference type="AlphaFoldDB" id="A0A5C4UM11"/>
<evidence type="ECO:0000313" key="5">
    <source>
        <dbReference type="Proteomes" id="UP000311713"/>
    </source>
</evidence>
<dbReference type="PANTHER" id="PTHR43156:SF2">
    <property type="entry name" value="STAGE II SPORULATION PROTEIN E"/>
    <property type="match status" value="1"/>
</dbReference>
<keyword evidence="5" id="KW-1185">Reference proteome</keyword>
<feature type="region of interest" description="Disordered" evidence="2">
    <location>
        <begin position="1"/>
        <end position="43"/>
    </location>
</feature>
<gene>
    <name evidence="4" type="ORF">FH715_27165</name>
</gene>
<protein>
    <submittedName>
        <fullName evidence="4">Serine/threonine-protein phosphatase</fullName>
    </submittedName>
</protein>
<keyword evidence="1" id="KW-0378">Hydrolase</keyword>
<sequence>MSTPPSWTSPKVAGIHRPFPPVSHTPTPPSRNTGPAGPGRPPDTAEVRLAGWISDLTVLQELTERIGRTSTLREAVEETLRAGARLLGARRGLLALRGPHETGRPPGAERLIGLGLERAELGQWETVPRASACHTRLIDDEEPLREIGHPDLATADGLHPRHRAVAAGTGCAASYALPLTTEAGDPFGAALWLFDRPGQPESRQRRLLARYLRHAAGHIAGRRELAHAREALAVVRDGLLPARLPRVAGVTLAARQRTAPRGGPACWDVLPLPDGGLGLAVGAASEAGPAALAAMGRLRAGLRAYAVMEGEDPVAVLSDLELLLRLTEPGRPATALFGYAEPATRRLVLASAGHPPPLVLGEGHATYAETALSAPLNMLSCWEAPSVELELAPGETVLLYTEGLLRRVGGPLDRAFAGLRTAALSAPAAARADPEALLDHLLRALPGGGGAQAAGASGVGASGVAGDTVLLAARFD</sequence>
<evidence type="ECO:0000256" key="2">
    <source>
        <dbReference type="SAM" id="MobiDB-lite"/>
    </source>
</evidence>
<dbReference type="Proteomes" id="UP000311713">
    <property type="component" value="Unassembled WGS sequence"/>
</dbReference>
<dbReference type="InterPro" id="IPR036457">
    <property type="entry name" value="PPM-type-like_dom_sf"/>
</dbReference>
<reference evidence="4 5" key="1">
    <citation type="submission" date="2019-06" db="EMBL/GenBank/DDBJ databases">
        <title>Draft genome of Streptomyces sedi sp. JCM16909.</title>
        <authorList>
            <person name="Klykleung N."/>
            <person name="Tanasupawat S."/>
            <person name="Kudo T."/>
            <person name="Yuki M."/>
            <person name="Ohkuma M."/>
        </authorList>
    </citation>
    <scope>NUCLEOTIDE SEQUENCE [LARGE SCALE GENOMIC DNA]</scope>
    <source>
        <strain evidence="4 5">JCM 16909</strain>
    </source>
</reference>
<dbReference type="OrthoDB" id="3848519at2"/>
<dbReference type="EMBL" id="VDGT01000032">
    <property type="protein sequence ID" value="TNM24606.1"/>
    <property type="molecule type" value="Genomic_DNA"/>
</dbReference>
<proteinExistence type="predicted"/>
<accession>A0A5C4UM11</accession>
<dbReference type="Gene3D" id="3.60.40.10">
    <property type="entry name" value="PPM-type phosphatase domain"/>
    <property type="match status" value="1"/>
</dbReference>
<dbReference type="InterPro" id="IPR029016">
    <property type="entry name" value="GAF-like_dom_sf"/>
</dbReference>
<evidence type="ECO:0000313" key="4">
    <source>
        <dbReference type="EMBL" id="TNM24606.1"/>
    </source>
</evidence>
<organism evidence="4 5">
    <name type="scientific">Streptomyces sedi</name>
    <dbReference type="NCBI Taxonomy" id="555059"/>
    <lineage>
        <taxon>Bacteria</taxon>
        <taxon>Bacillati</taxon>
        <taxon>Actinomycetota</taxon>
        <taxon>Actinomycetes</taxon>
        <taxon>Kitasatosporales</taxon>
        <taxon>Streptomycetaceae</taxon>
        <taxon>Streptomyces</taxon>
    </lineage>
</organism>
<dbReference type="Gene3D" id="3.30.450.40">
    <property type="match status" value="1"/>
</dbReference>
<evidence type="ECO:0000259" key="3">
    <source>
        <dbReference type="SMART" id="SM00331"/>
    </source>
</evidence>
<feature type="domain" description="PPM-type phosphatase" evidence="3">
    <location>
        <begin position="251"/>
        <end position="474"/>
    </location>
</feature>
<dbReference type="Pfam" id="PF07228">
    <property type="entry name" value="SpoIIE"/>
    <property type="match status" value="1"/>
</dbReference>
<evidence type="ECO:0000256" key="1">
    <source>
        <dbReference type="ARBA" id="ARBA00022801"/>
    </source>
</evidence>
<dbReference type="InterPro" id="IPR001932">
    <property type="entry name" value="PPM-type_phosphatase-like_dom"/>
</dbReference>
<dbReference type="PANTHER" id="PTHR43156">
    <property type="entry name" value="STAGE II SPORULATION PROTEIN E-RELATED"/>
    <property type="match status" value="1"/>
</dbReference>
<dbReference type="SUPFAM" id="SSF55781">
    <property type="entry name" value="GAF domain-like"/>
    <property type="match status" value="1"/>
</dbReference>
<dbReference type="GO" id="GO:0016791">
    <property type="term" value="F:phosphatase activity"/>
    <property type="evidence" value="ECO:0007669"/>
    <property type="project" value="TreeGrafter"/>
</dbReference>